<gene>
    <name evidence="1" type="ORF">LSAA_13729</name>
</gene>
<keyword evidence="2" id="KW-1185">Reference proteome</keyword>
<reference evidence="1" key="1">
    <citation type="submission" date="2021-02" db="EMBL/GenBank/DDBJ databases">
        <authorList>
            <person name="Bekaert M."/>
        </authorList>
    </citation>
    <scope>NUCLEOTIDE SEQUENCE</scope>
    <source>
        <strain evidence="1">IoA-00</strain>
    </source>
</reference>
<organism evidence="1 2">
    <name type="scientific">Lepeophtheirus salmonis</name>
    <name type="common">Salmon louse</name>
    <name type="synonym">Caligus salmonis</name>
    <dbReference type="NCBI Taxonomy" id="72036"/>
    <lineage>
        <taxon>Eukaryota</taxon>
        <taxon>Metazoa</taxon>
        <taxon>Ecdysozoa</taxon>
        <taxon>Arthropoda</taxon>
        <taxon>Crustacea</taxon>
        <taxon>Multicrustacea</taxon>
        <taxon>Hexanauplia</taxon>
        <taxon>Copepoda</taxon>
        <taxon>Siphonostomatoida</taxon>
        <taxon>Caligidae</taxon>
        <taxon>Lepeophtheirus</taxon>
    </lineage>
</organism>
<dbReference type="Proteomes" id="UP000675881">
    <property type="component" value="Chromosome 8"/>
</dbReference>
<protein>
    <submittedName>
        <fullName evidence="1">(salmon louse) hypothetical protein</fullName>
    </submittedName>
</protein>
<dbReference type="AlphaFoldDB" id="A0A7R8D3V8"/>
<proteinExistence type="predicted"/>
<dbReference type="EMBL" id="HG994587">
    <property type="protein sequence ID" value="CAF3020636.1"/>
    <property type="molecule type" value="Genomic_DNA"/>
</dbReference>
<evidence type="ECO:0000313" key="1">
    <source>
        <dbReference type="EMBL" id="CAF3020636.1"/>
    </source>
</evidence>
<accession>A0A7R8D3V8</accession>
<sequence length="1057" mass="120153">MGISITFLLGLSVILLQHQIQCKCSYKSIVSNIPQEYAVTHPEQNNFLEDGGKVSLECKDFTKTKIKFDPNITCQGNDTIRAPKFWPKCELFCNNTLDKFPKNLSSNESLGLVMVEKVQHTIFVGEEIKFKCADPKMATIKGDHFAVKCISNGNNSSTLENTTPYPKCMAQVPCSKDIPQPPQNSHMVLSKSKVHTTEIGSVVYVCDPFWKMDNDSFNQFEGKFSVKCDLNGVFPSKIQFPSCRNRKPLEPCKCLGNISTVEGDKLRSIFCQNNNIEKGVESISKVISPSRKRCGTRNLEKASVLFSIRIRSEPWEWNFETEPLTKDSKDNYIRLQALIQSQLNEVFKNVTGFIQTFLVQFKKGVKTRMGKFPTERPKFESNHSFCKIPWSFPLENITYTIINDSMLMVKCKNTKHFLHSQNDSSIIGKVCHEDCATLWKIQEWPYCSNIWKTCEYPSLNFLEERNIKVNTNTENSLKFEENELLTCLNSSYIMMSKNNLIPNSKLELKCILTNESLLELDKTLNDTMCFLPCVFQSNFPGHLYSVDIHEEYDGVKNKAMLNLSCNKTHVQKYAFDWPSCSGMTNQCMLPSEENLTALNMISQKYDKLSVGESLNISCLNDSYYNKATNDSFITVICDLTETKVDPFYKLTLLGLDNSRCSMNKKSCLYPPNASNLTSKALNSSHWMLICANGSTITINNVISKNKSIFIPCSSKIEVYTCTYYEEKKCIVPDANNLDSMNISVIGNKTEYLIGEKLNISCKKNHHFKNMETWAEVECVDNSGFPIFKELNNLTCTEKPASCNSTNGCLNITMKCDPLDNKILNSKNFSIINIKDKYYNVGDIYNISCKDNFLLLKNGSIYKGMIYMPIRDYTDNKPHDGILTVQCGYNNNNILDDPIFSINILPKCIPICQQKLISPPNYTYFELKVPEWGINGGLDTQYDAVRCLNNSIIDAPIHAWPRCTARTHLINTGISVLLDRSDRKLSEKNKLMRYASLDSLMDILDYQDYIAYVTLPIVLGLSTLICCCFCCLKEGSPLCKICDRKQNKKGLIKELSLH</sequence>
<evidence type="ECO:0000313" key="2">
    <source>
        <dbReference type="Proteomes" id="UP000675881"/>
    </source>
</evidence>
<name>A0A7R8D3V8_LEPSM</name>